<keyword evidence="5 6" id="KW-0472">Membrane</keyword>
<keyword evidence="3 6" id="KW-0812">Transmembrane</keyword>
<keyword evidence="2" id="KW-1003">Cell membrane</keyword>
<dbReference type="HOGENOM" id="CLU_028799_3_2_0"/>
<dbReference type="GO" id="GO:0043190">
    <property type="term" value="C:ATP-binding cassette (ABC) transporter complex"/>
    <property type="evidence" value="ECO:0007669"/>
    <property type="project" value="TreeGrafter"/>
</dbReference>
<dbReference type="Proteomes" id="UP000002366">
    <property type="component" value="Chromosome"/>
</dbReference>
<proteinExistence type="predicted"/>
<dbReference type="PANTHER" id="PTHR33529">
    <property type="entry name" value="SLR0882 PROTEIN-RELATED"/>
    <property type="match status" value="1"/>
</dbReference>
<sequence length="365" mass="40590">MGNRGILDRFIWKEMAGSFVFGVMAFTMVFVAGDLLFQIASMIIEKGISIGVVLRLFIYSLPEVIILTLPMACLLSALLTFGKLSTNSEIVALKASGISFQRILKPVIVGSLLVGLSALILNETVVPFSNRAAENLMRFEVMREKPSVLKEQVFLRDESNGQLNRVIYIEKLQPRKGTMTNVLVQEFEKGKLKRITVGKTGLWKDGKWWIDDGEVFQVTNGGKVELLFRFERQQFDLNLSPQQVEQASRKPSEMSALELMAQIRLLQAQGGNLAPLWVLFHLRFAVPWASVVLAILGASLGVRSHRTGSGVGFGLSVMIVFVYYVVMSLCKAFGETEHMPPLLAAWVPNVLFLLVGGYFARKAND</sequence>
<reference evidence="7 8" key="1">
    <citation type="journal article" date="2010" name="Stand. Genomic Sci.">
        <title>Complete genome sequence of Aminobacterium colombiense type strain (ALA-1).</title>
        <authorList>
            <person name="Chertkov O."/>
            <person name="Sikorski J."/>
            <person name="Brambilla E."/>
            <person name="Lapidus A."/>
            <person name="Copeland A."/>
            <person name="Glavina Del Rio T."/>
            <person name="Nolan M."/>
            <person name="Lucas S."/>
            <person name="Tice H."/>
            <person name="Cheng J.F."/>
            <person name="Han C."/>
            <person name="Detter J.C."/>
            <person name="Bruce D."/>
            <person name="Tapia R."/>
            <person name="Goodwin L."/>
            <person name="Pitluck S."/>
            <person name="Liolios K."/>
            <person name="Ivanova N."/>
            <person name="Mavromatis K."/>
            <person name="Ovchinnikova G."/>
            <person name="Pati A."/>
            <person name="Chen A."/>
            <person name="Palaniappan K."/>
            <person name="Land M."/>
            <person name="Hauser L."/>
            <person name="Chang Y.J."/>
            <person name="Jeffries C.D."/>
            <person name="Spring S."/>
            <person name="Rohde M."/>
            <person name="Goker M."/>
            <person name="Bristow J."/>
            <person name="Eisen J.A."/>
            <person name="Markowitz V."/>
            <person name="Hugenholtz P."/>
            <person name="Kyrpides N.C."/>
            <person name="Klenk H.P."/>
        </authorList>
    </citation>
    <scope>NUCLEOTIDE SEQUENCE [LARGE SCALE GENOMIC DNA]</scope>
    <source>
        <strain evidence="8">DSM 12261 / ALA-1</strain>
    </source>
</reference>
<dbReference type="InterPro" id="IPR005495">
    <property type="entry name" value="LptG/LptF_permease"/>
</dbReference>
<feature type="transmembrane region" description="Helical" evidence="6">
    <location>
        <begin position="56"/>
        <end position="82"/>
    </location>
</feature>
<dbReference type="EMBL" id="CP001997">
    <property type="protein sequence ID" value="ADE57617.1"/>
    <property type="molecule type" value="Genomic_DNA"/>
</dbReference>
<evidence type="ECO:0000256" key="6">
    <source>
        <dbReference type="SAM" id="Phobius"/>
    </source>
</evidence>
<evidence type="ECO:0000256" key="3">
    <source>
        <dbReference type="ARBA" id="ARBA00022692"/>
    </source>
</evidence>
<evidence type="ECO:0000313" key="8">
    <source>
        <dbReference type="Proteomes" id="UP000002366"/>
    </source>
</evidence>
<evidence type="ECO:0000256" key="2">
    <source>
        <dbReference type="ARBA" id="ARBA00022475"/>
    </source>
</evidence>
<gene>
    <name evidence="7" type="ordered locus">Amico_1500</name>
</gene>
<feature type="transmembrane region" description="Helical" evidence="6">
    <location>
        <begin position="20"/>
        <end position="44"/>
    </location>
</feature>
<dbReference type="eggNOG" id="COG0795">
    <property type="taxonomic scope" value="Bacteria"/>
</dbReference>
<dbReference type="STRING" id="572547.Amico_1500"/>
<comment type="subcellular location">
    <subcellularLocation>
        <location evidence="1">Cell membrane</location>
        <topology evidence="1">Multi-pass membrane protein</topology>
    </subcellularLocation>
</comment>
<keyword evidence="8" id="KW-1185">Reference proteome</keyword>
<name>D5EGD5_AMICL</name>
<feature type="transmembrane region" description="Helical" evidence="6">
    <location>
        <begin position="310"/>
        <end position="329"/>
    </location>
</feature>
<dbReference type="GO" id="GO:0015920">
    <property type="term" value="P:lipopolysaccharide transport"/>
    <property type="evidence" value="ECO:0007669"/>
    <property type="project" value="TreeGrafter"/>
</dbReference>
<feature type="transmembrane region" description="Helical" evidence="6">
    <location>
        <begin position="276"/>
        <end position="298"/>
    </location>
</feature>
<protein>
    <submittedName>
        <fullName evidence="7">Permease YjgP/YjgQ family protein</fullName>
    </submittedName>
</protein>
<dbReference type="AlphaFoldDB" id="D5EGD5"/>
<dbReference type="KEGG" id="aco:Amico_1500"/>
<keyword evidence="4 6" id="KW-1133">Transmembrane helix</keyword>
<evidence type="ECO:0000256" key="5">
    <source>
        <dbReference type="ARBA" id="ARBA00023136"/>
    </source>
</evidence>
<dbReference type="Pfam" id="PF03739">
    <property type="entry name" value="LptF_LptG"/>
    <property type="match status" value="1"/>
</dbReference>
<feature type="transmembrane region" description="Helical" evidence="6">
    <location>
        <begin position="341"/>
        <end position="360"/>
    </location>
</feature>
<evidence type="ECO:0000256" key="4">
    <source>
        <dbReference type="ARBA" id="ARBA00022989"/>
    </source>
</evidence>
<evidence type="ECO:0000313" key="7">
    <source>
        <dbReference type="EMBL" id="ADE57617.1"/>
    </source>
</evidence>
<organism evidence="7 8">
    <name type="scientific">Aminobacterium colombiense (strain DSM 12261 / ALA-1)</name>
    <dbReference type="NCBI Taxonomy" id="572547"/>
    <lineage>
        <taxon>Bacteria</taxon>
        <taxon>Thermotogati</taxon>
        <taxon>Synergistota</taxon>
        <taxon>Synergistia</taxon>
        <taxon>Synergistales</taxon>
        <taxon>Aminobacteriaceae</taxon>
        <taxon>Aminobacterium</taxon>
    </lineage>
</organism>
<dbReference type="RefSeq" id="WP_013048880.1">
    <property type="nucleotide sequence ID" value="NC_014011.1"/>
</dbReference>
<evidence type="ECO:0000256" key="1">
    <source>
        <dbReference type="ARBA" id="ARBA00004651"/>
    </source>
</evidence>
<accession>D5EGD5</accession>
<dbReference type="PANTHER" id="PTHR33529:SF6">
    <property type="entry name" value="YJGP_YJGQ FAMILY PERMEASE"/>
    <property type="match status" value="1"/>
</dbReference>